<keyword evidence="1" id="KW-0472">Membrane</keyword>
<dbReference type="InterPro" id="IPR007436">
    <property type="entry name" value="DUF485"/>
</dbReference>
<accession>A0ABS1EFL5</accession>
<name>A0ABS1EFL5_9BURK</name>
<dbReference type="PANTHER" id="PTHR38598:SF1">
    <property type="entry name" value="INNER MEMBRANE PROTEIN YJCH"/>
    <property type="match status" value="1"/>
</dbReference>
<proteinExistence type="predicted"/>
<comment type="caution">
    <text evidence="2">The sequence shown here is derived from an EMBL/GenBank/DDBJ whole genome shotgun (WGS) entry which is preliminary data.</text>
</comment>
<gene>
    <name evidence="2" type="ORF">JHL22_08880</name>
</gene>
<dbReference type="EMBL" id="JAENGP010000009">
    <property type="protein sequence ID" value="MBK1781331.1"/>
    <property type="molecule type" value="Genomic_DNA"/>
</dbReference>
<sequence>MAHQKSVLGWSFSILIFSIYVVYILYIGLSPESFGVPVGTGSITTWGIYIGLFVILFAIAITGIYVHKANGVFEETTQRVIRVVQEQNHE</sequence>
<evidence type="ECO:0000313" key="3">
    <source>
        <dbReference type="Proteomes" id="UP000635316"/>
    </source>
</evidence>
<dbReference type="Pfam" id="PF04341">
    <property type="entry name" value="DUF485"/>
    <property type="match status" value="1"/>
</dbReference>
<feature type="transmembrane region" description="Helical" evidence="1">
    <location>
        <begin position="46"/>
        <end position="66"/>
    </location>
</feature>
<keyword evidence="3" id="KW-1185">Reference proteome</keyword>
<reference evidence="2 3" key="1">
    <citation type="submission" date="2020-12" db="EMBL/GenBank/DDBJ databases">
        <authorList>
            <person name="Lu T."/>
            <person name="Wang Q."/>
            <person name="Han X."/>
        </authorList>
    </citation>
    <scope>NUCLEOTIDE SEQUENCE [LARGE SCALE GENOMIC DNA]</scope>
    <source>
        <strain evidence="2 3">WQ 585</strain>
    </source>
</reference>
<dbReference type="InterPro" id="IPR052959">
    <property type="entry name" value="Inner_membrane_assoc"/>
</dbReference>
<dbReference type="Proteomes" id="UP000635316">
    <property type="component" value="Unassembled WGS sequence"/>
</dbReference>
<keyword evidence="1" id="KW-1133">Transmembrane helix</keyword>
<keyword evidence="1" id="KW-0812">Transmembrane</keyword>
<evidence type="ECO:0000256" key="1">
    <source>
        <dbReference type="SAM" id="Phobius"/>
    </source>
</evidence>
<dbReference type="PANTHER" id="PTHR38598">
    <property type="entry name" value="INNER MEMBRANE PROTEIN YJCH"/>
    <property type="match status" value="1"/>
</dbReference>
<organism evidence="2 3">
    <name type="scientific">Advenella mandrilli</name>
    <dbReference type="NCBI Taxonomy" id="2800330"/>
    <lineage>
        <taxon>Bacteria</taxon>
        <taxon>Pseudomonadati</taxon>
        <taxon>Pseudomonadota</taxon>
        <taxon>Betaproteobacteria</taxon>
        <taxon>Burkholderiales</taxon>
        <taxon>Alcaligenaceae</taxon>
    </lineage>
</organism>
<evidence type="ECO:0000313" key="2">
    <source>
        <dbReference type="EMBL" id="MBK1781331.1"/>
    </source>
</evidence>
<feature type="transmembrane region" description="Helical" evidence="1">
    <location>
        <begin position="7"/>
        <end position="26"/>
    </location>
</feature>
<protein>
    <submittedName>
        <fullName evidence="2">DUF485 domain-containing protein</fullName>
    </submittedName>
</protein>